<name>A0AAV9B541_ACOGR</name>
<comment type="caution">
    <text evidence="7">The sequence shown here is derived from an EMBL/GenBank/DDBJ whole genome shotgun (WGS) entry which is preliminary data.</text>
</comment>
<dbReference type="AlphaFoldDB" id="A0AAV9B541"/>
<dbReference type="EMBL" id="JAUJYN010000005">
    <property type="protein sequence ID" value="KAK1271441.1"/>
    <property type="molecule type" value="Genomic_DNA"/>
</dbReference>
<dbReference type="PROSITE" id="PS50137">
    <property type="entry name" value="DS_RBD"/>
    <property type="match status" value="3"/>
</dbReference>
<dbReference type="PANTHER" id="PTHR46031">
    <property type="match status" value="1"/>
</dbReference>
<feature type="domain" description="DRBM" evidence="6">
    <location>
        <begin position="191"/>
        <end position="259"/>
    </location>
</feature>
<feature type="domain" description="DRBM" evidence="6">
    <location>
        <begin position="1"/>
        <end position="70"/>
    </location>
</feature>
<feature type="compositionally biased region" description="Gly residues" evidence="5">
    <location>
        <begin position="79"/>
        <end position="89"/>
    </location>
</feature>
<feature type="domain" description="DRBM" evidence="6">
    <location>
        <begin position="112"/>
        <end position="181"/>
    </location>
</feature>
<evidence type="ECO:0000256" key="4">
    <source>
        <dbReference type="PROSITE-ProRule" id="PRU00266"/>
    </source>
</evidence>
<keyword evidence="1" id="KW-0677">Repeat</keyword>
<gene>
    <name evidence="7" type="ORF">QJS04_geneDACA012981</name>
</gene>
<keyword evidence="8" id="KW-1185">Reference proteome</keyword>
<dbReference type="Proteomes" id="UP001179952">
    <property type="component" value="Unassembled WGS sequence"/>
</dbReference>
<dbReference type="InterPro" id="IPR014720">
    <property type="entry name" value="dsRBD_dom"/>
</dbReference>
<evidence type="ECO:0000256" key="5">
    <source>
        <dbReference type="SAM" id="MobiDB-lite"/>
    </source>
</evidence>
<feature type="compositionally biased region" description="Polar residues" evidence="5">
    <location>
        <begin position="326"/>
        <end position="338"/>
    </location>
</feature>
<protein>
    <submittedName>
        <fullName evidence="7">Double-stranded RNA-binding protein 1</fullName>
    </submittedName>
</protein>
<organism evidence="7 8">
    <name type="scientific">Acorus gramineus</name>
    <name type="common">Dwarf sweet flag</name>
    <dbReference type="NCBI Taxonomy" id="55184"/>
    <lineage>
        <taxon>Eukaryota</taxon>
        <taxon>Viridiplantae</taxon>
        <taxon>Streptophyta</taxon>
        <taxon>Embryophyta</taxon>
        <taxon>Tracheophyta</taxon>
        <taxon>Spermatophyta</taxon>
        <taxon>Magnoliopsida</taxon>
        <taxon>Liliopsida</taxon>
        <taxon>Acoraceae</taxon>
        <taxon>Acorus</taxon>
    </lineage>
</organism>
<evidence type="ECO:0000313" key="8">
    <source>
        <dbReference type="Proteomes" id="UP001179952"/>
    </source>
</evidence>
<evidence type="ECO:0000313" key="7">
    <source>
        <dbReference type="EMBL" id="KAK1271441.1"/>
    </source>
</evidence>
<keyword evidence="2 4" id="KW-0694">RNA-binding</keyword>
<comment type="function">
    <text evidence="3">Binds double-stranded RNA.</text>
</comment>
<dbReference type="SMART" id="SM00358">
    <property type="entry name" value="DSRM"/>
    <property type="match status" value="3"/>
</dbReference>
<dbReference type="Pfam" id="PF00035">
    <property type="entry name" value="dsrm"/>
    <property type="match status" value="3"/>
</dbReference>
<evidence type="ECO:0000256" key="1">
    <source>
        <dbReference type="ARBA" id="ARBA00022737"/>
    </source>
</evidence>
<dbReference type="Gene3D" id="3.30.160.20">
    <property type="match status" value="3"/>
</dbReference>
<evidence type="ECO:0000256" key="3">
    <source>
        <dbReference type="ARBA" id="ARBA00037597"/>
    </source>
</evidence>
<feature type="region of interest" description="Disordered" evidence="5">
    <location>
        <begin position="70"/>
        <end position="89"/>
    </location>
</feature>
<reference evidence="7" key="2">
    <citation type="submission" date="2023-06" db="EMBL/GenBank/DDBJ databases">
        <authorList>
            <person name="Ma L."/>
            <person name="Liu K.-W."/>
            <person name="Li Z."/>
            <person name="Hsiao Y.-Y."/>
            <person name="Qi Y."/>
            <person name="Fu T."/>
            <person name="Tang G."/>
            <person name="Zhang D."/>
            <person name="Sun W.-H."/>
            <person name="Liu D.-K."/>
            <person name="Li Y."/>
            <person name="Chen G.-Z."/>
            <person name="Liu X.-D."/>
            <person name="Liao X.-Y."/>
            <person name="Jiang Y.-T."/>
            <person name="Yu X."/>
            <person name="Hao Y."/>
            <person name="Huang J."/>
            <person name="Zhao X.-W."/>
            <person name="Ke S."/>
            <person name="Chen Y.-Y."/>
            <person name="Wu W.-L."/>
            <person name="Hsu J.-L."/>
            <person name="Lin Y.-F."/>
            <person name="Huang M.-D."/>
            <person name="Li C.-Y."/>
            <person name="Huang L."/>
            <person name="Wang Z.-W."/>
            <person name="Zhao X."/>
            <person name="Zhong W.-Y."/>
            <person name="Peng D.-H."/>
            <person name="Ahmad S."/>
            <person name="Lan S."/>
            <person name="Zhang J.-S."/>
            <person name="Tsai W.-C."/>
            <person name="Van De Peer Y."/>
            <person name="Liu Z.-J."/>
        </authorList>
    </citation>
    <scope>NUCLEOTIDE SEQUENCE</scope>
    <source>
        <strain evidence="7">SCP</strain>
        <tissue evidence="7">Leaves</tissue>
    </source>
</reference>
<evidence type="ECO:0000256" key="2">
    <source>
        <dbReference type="ARBA" id="ARBA00022884"/>
    </source>
</evidence>
<accession>A0AAV9B541</accession>
<proteinExistence type="predicted"/>
<dbReference type="PANTHER" id="PTHR46031:SF16">
    <property type="entry name" value="DOUBLE-STRANDED RNA-BINDING PROTEIN 4"/>
    <property type="match status" value="1"/>
</dbReference>
<reference evidence="7" key="1">
    <citation type="journal article" date="2023" name="Nat. Commun.">
        <title>Diploid and tetraploid genomes of Acorus and the evolution of monocots.</title>
        <authorList>
            <person name="Ma L."/>
            <person name="Liu K.W."/>
            <person name="Li Z."/>
            <person name="Hsiao Y.Y."/>
            <person name="Qi Y."/>
            <person name="Fu T."/>
            <person name="Tang G.D."/>
            <person name="Zhang D."/>
            <person name="Sun W.H."/>
            <person name="Liu D.K."/>
            <person name="Li Y."/>
            <person name="Chen G.Z."/>
            <person name="Liu X.D."/>
            <person name="Liao X.Y."/>
            <person name="Jiang Y.T."/>
            <person name="Yu X."/>
            <person name="Hao Y."/>
            <person name="Huang J."/>
            <person name="Zhao X.W."/>
            <person name="Ke S."/>
            <person name="Chen Y.Y."/>
            <person name="Wu W.L."/>
            <person name="Hsu J.L."/>
            <person name="Lin Y.F."/>
            <person name="Huang M.D."/>
            <person name="Li C.Y."/>
            <person name="Huang L."/>
            <person name="Wang Z.W."/>
            <person name="Zhao X."/>
            <person name="Zhong W.Y."/>
            <person name="Peng D.H."/>
            <person name="Ahmad S."/>
            <person name="Lan S."/>
            <person name="Zhang J.S."/>
            <person name="Tsai W.C."/>
            <person name="Van de Peer Y."/>
            <person name="Liu Z.J."/>
        </authorList>
    </citation>
    <scope>NUCLEOTIDE SEQUENCE</scope>
    <source>
        <strain evidence="7">SCP</strain>
    </source>
</reference>
<evidence type="ECO:0000259" key="6">
    <source>
        <dbReference type="PROSITE" id="PS50137"/>
    </source>
</evidence>
<feature type="region of interest" description="Disordered" evidence="5">
    <location>
        <begin position="326"/>
        <end position="346"/>
    </location>
</feature>
<dbReference type="GO" id="GO:0003723">
    <property type="term" value="F:RNA binding"/>
    <property type="evidence" value="ECO:0007669"/>
    <property type="project" value="UniProtKB-UniRule"/>
</dbReference>
<sequence>MYKSKLQEFCQQNLPSLPDYSVTKEGLDHNPRFRASVTVDGITFDGHDSFKSSKDAQNEAARLALLHFNPNHHSQSDGSSGGDGVGGVGKAVEATERSSGNRLVADEFGGNQYKNQLQMFAQKRNMDLPMYDSTHVGSPHAPIFKATVSIGGLTFESSEFFNTIKEAENVAAKAALSSLSPEGTQEEDSSFYKNLLQQFTQKGGCSMPLYMTRSVGESHLPTFSSTVEVEGENFDGESAKTKKLAEMNAAKVAWTTLNKRKLSKVSAYTSLSTQAQEVPGHVSTTLPSGVTVSLLQSTGKDQQDNSSLRITEIDRLAVDLSTLSLPSKDSSASETNAKQKAPRAASDSVFAHLDPVPWNPSPSNPSNVSVTAACSDTPCTLLFNRICVYPRIPDMQFPEGVTLLPFSDNEWVAVSLDYANTASS</sequence>
<dbReference type="SUPFAM" id="SSF54768">
    <property type="entry name" value="dsRNA-binding domain-like"/>
    <property type="match status" value="3"/>
</dbReference>